<dbReference type="EMBL" id="MG967618">
    <property type="protein sequence ID" value="AXY83308.1"/>
    <property type="molecule type" value="Genomic_DNA"/>
</dbReference>
<name>A0A385IK73_9CAUD</name>
<reference evidence="1 2" key="1">
    <citation type="submission" date="2018-02" db="EMBL/GenBank/DDBJ databases">
        <title>Genomic characterization of three novel Basilisk-like phages infecting Bacillus anthracis.</title>
        <authorList>
            <person name="Farlow J."/>
            <person name="Bolkvadze D."/>
            <person name="Leshkasheli L."/>
            <person name="Kusradze I."/>
            <person name="Kotorashvili A."/>
            <person name="Kotaria N."/>
            <person name="Balarjishvili N."/>
            <person name="Kvachadze L."/>
            <person name="Nikolich M."/>
            <person name="Kutateladze M."/>
        </authorList>
    </citation>
    <scope>NUCLEOTIDE SEQUENCE [LARGE SCALE GENOMIC DNA]</scope>
</reference>
<protein>
    <submittedName>
        <fullName evidence="1">Uncharacterized protein</fullName>
    </submittedName>
</protein>
<organism evidence="1 2">
    <name type="scientific">Bacillus phage v_B-Bak10</name>
    <dbReference type="NCBI Taxonomy" id="2094736"/>
    <lineage>
        <taxon>Viruses</taxon>
        <taxon>Duplodnaviria</taxon>
        <taxon>Heunggongvirae</taxon>
        <taxon>Uroviricota</taxon>
        <taxon>Caudoviricetes</taxon>
        <taxon>Sejongvirinae</taxon>
        <taxon>Basiliskvirus</taxon>
        <taxon>Basiliskvirus bak10</taxon>
    </lineage>
</organism>
<dbReference type="Proteomes" id="UP000262714">
    <property type="component" value="Segment"/>
</dbReference>
<evidence type="ECO:0000313" key="2">
    <source>
        <dbReference type="Proteomes" id="UP000262714"/>
    </source>
</evidence>
<accession>A0A385IK73</accession>
<sequence length="46" mass="5494">MTLTKVRLLTSNQLFIEISKSGHKKFFLMRKVKDSNKRCNLHFLKL</sequence>
<proteinExistence type="predicted"/>
<keyword evidence="2" id="KW-1185">Reference proteome</keyword>
<gene>
    <name evidence="1" type="ORF">vBBBak10_107</name>
</gene>
<evidence type="ECO:0000313" key="1">
    <source>
        <dbReference type="EMBL" id="AXY83308.1"/>
    </source>
</evidence>